<dbReference type="SUPFAM" id="SSF50156">
    <property type="entry name" value="PDZ domain-like"/>
    <property type="match status" value="1"/>
</dbReference>
<feature type="region of interest" description="Disordered" evidence="5">
    <location>
        <begin position="287"/>
        <end position="363"/>
    </location>
</feature>
<dbReference type="CDD" id="cd18791">
    <property type="entry name" value="SF2_C_RHA"/>
    <property type="match status" value="1"/>
</dbReference>
<feature type="non-terminal residue" evidence="8">
    <location>
        <position position="1046"/>
    </location>
</feature>
<evidence type="ECO:0000259" key="7">
    <source>
        <dbReference type="PROSITE" id="PS51194"/>
    </source>
</evidence>
<dbReference type="PROSITE" id="PS51194">
    <property type="entry name" value="HELICASE_CTER"/>
    <property type="match status" value="1"/>
</dbReference>
<dbReference type="Proteomes" id="UP001189429">
    <property type="component" value="Unassembled WGS sequence"/>
</dbReference>
<keyword evidence="4" id="KW-0067">ATP-binding</keyword>
<sequence length="1046" mass="113754">EVCSSEVWPRRNGSGDADVLPPEAPPGEPLAAPAAALAAAPLPALDAGSSAPAGRHAAASWLDAGGPPLGGGSPAAASAAAAEPPRQPPEPRVPEPKALVERLLAQDPSAGTGNALDARRMEILDFIEAHDISFIQAATGMGKSTRIPQFVIDKDPSFQVWQLQPRRLAAKRLAEYLSRTRGEEVGYRVRADNRVGPTTRLTYMTTGYFLHFVLHQLPRMTSSSVSSAKWCTHLFVDEVHESNEETELCLLFVKMLSRFGKLPFKVVVLSATLDFQLYRDYFGRPEVSSDEEDEAAAPELAASSGGDSDGPGLPEGQEAEDLDGAAAAAGAGAAAEAGGAWPPPAGEEPAPSAPRRKRRQVLVPEDAGPSLGLVFKYESEEGGNKWTIREVRPWSVAFGSVRVGDFLSEIDDRSVVDLPNPEIQALLKGRPLKLHFGRPPRTDPPNVAETLLDLAIETPFPVEIIYLDDVHELGIPEFAAHKGPVPFNTQKHSAGLGPEPAMLELCAILLMHECCSPDLNALVFLPGISEIEHFARVLEKRLRECGASIDIVILHSITLAESSEVRTPLNPTVPTAYIASAIAETSITLPELSVVFDFGLARGSVFDQVLEMEQLTTRLASKTSGTQRKGRVGRTKPGKVYRLYPKITWDNMPAVDNWGAQQNLDRTILLITRTLVRFLGMEVRELLRMLVQRPGEEQMDLAIARLEDMDALCKGKNDAWALTAFGEFAVCIAVLGPRLARLVYCGAIFNCTRMAIALAAVHTVCGKGEIFQVPHDVMNRGAAREGEPIDLGRQTKVEFTFVELSDPGITKLGIVFCKFHEREPGKGWQVRRVIEGSWAESNGVLVDDYLNEIYTEVGGRVRITALQEVQIIELLRHRPVTLFFERLIMVDPEEQKAEDSLVWDRKTLGLLVRVARLLKQNDDGYLCEPVVGLRLFSQYLKRKLPQEDAAVISMHKLRQIDGACREVCSKLRSLCKDRTPASARSGAARGPARAGRGSGSSPGCARTRRSGAATTTSRSPTGAPVPFSASGSEPCPHRSSETRSRH</sequence>
<dbReference type="PROSITE" id="PS51192">
    <property type="entry name" value="HELICASE_ATP_BIND_1"/>
    <property type="match status" value="1"/>
</dbReference>
<keyword evidence="1" id="KW-0547">Nucleotide-binding</keyword>
<feature type="compositionally biased region" description="Basic and acidic residues" evidence="5">
    <location>
        <begin position="1035"/>
        <end position="1046"/>
    </location>
</feature>
<dbReference type="PANTHER" id="PTHR18934">
    <property type="entry name" value="ATP-DEPENDENT RNA HELICASE"/>
    <property type="match status" value="1"/>
</dbReference>
<evidence type="ECO:0000256" key="3">
    <source>
        <dbReference type="ARBA" id="ARBA00022806"/>
    </source>
</evidence>
<name>A0ABN9QBT8_9DINO</name>
<evidence type="ECO:0000256" key="1">
    <source>
        <dbReference type="ARBA" id="ARBA00022741"/>
    </source>
</evidence>
<feature type="compositionally biased region" description="Low complexity" evidence="5">
    <location>
        <begin position="74"/>
        <end position="84"/>
    </location>
</feature>
<evidence type="ECO:0000256" key="5">
    <source>
        <dbReference type="SAM" id="MobiDB-lite"/>
    </source>
</evidence>
<feature type="region of interest" description="Disordered" evidence="5">
    <location>
        <begin position="979"/>
        <end position="1046"/>
    </location>
</feature>
<feature type="compositionally biased region" description="Low complexity" evidence="5">
    <location>
        <begin position="980"/>
        <end position="1024"/>
    </location>
</feature>
<dbReference type="InterPro" id="IPR014001">
    <property type="entry name" value="Helicase_ATP-bd"/>
</dbReference>
<organism evidence="8 9">
    <name type="scientific">Prorocentrum cordatum</name>
    <dbReference type="NCBI Taxonomy" id="2364126"/>
    <lineage>
        <taxon>Eukaryota</taxon>
        <taxon>Sar</taxon>
        <taxon>Alveolata</taxon>
        <taxon>Dinophyceae</taxon>
        <taxon>Prorocentrales</taxon>
        <taxon>Prorocentraceae</taxon>
        <taxon>Prorocentrum</taxon>
    </lineage>
</organism>
<evidence type="ECO:0000259" key="6">
    <source>
        <dbReference type="PROSITE" id="PS51192"/>
    </source>
</evidence>
<dbReference type="CDD" id="cd17917">
    <property type="entry name" value="DEXHc_RHA-like"/>
    <property type="match status" value="1"/>
</dbReference>
<feature type="domain" description="Helicase ATP-binding" evidence="6">
    <location>
        <begin position="124"/>
        <end position="291"/>
    </location>
</feature>
<dbReference type="EMBL" id="CAUYUJ010002999">
    <property type="protein sequence ID" value="CAK0803359.1"/>
    <property type="molecule type" value="Genomic_DNA"/>
</dbReference>
<dbReference type="SUPFAM" id="SSF52540">
    <property type="entry name" value="P-loop containing nucleoside triphosphate hydrolases"/>
    <property type="match status" value="1"/>
</dbReference>
<dbReference type="InterPro" id="IPR036034">
    <property type="entry name" value="PDZ_sf"/>
</dbReference>
<feature type="compositionally biased region" description="Low complexity" evidence="5">
    <location>
        <begin position="297"/>
        <end position="316"/>
    </location>
</feature>
<dbReference type="SMART" id="SM00487">
    <property type="entry name" value="DEXDc"/>
    <property type="match status" value="1"/>
</dbReference>
<feature type="compositionally biased region" description="Low complexity" evidence="5">
    <location>
        <begin position="324"/>
        <end position="340"/>
    </location>
</feature>
<protein>
    <recommendedName>
        <fullName evidence="10">RNA helicase</fullName>
    </recommendedName>
</protein>
<evidence type="ECO:0008006" key="10">
    <source>
        <dbReference type="Google" id="ProtNLM"/>
    </source>
</evidence>
<feature type="region of interest" description="Disordered" evidence="5">
    <location>
        <begin position="1"/>
        <end position="32"/>
    </location>
</feature>
<dbReference type="Pfam" id="PF00271">
    <property type="entry name" value="Helicase_C"/>
    <property type="match status" value="1"/>
</dbReference>
<keyword evidence="2" id="KW-0378">Hydrolase</keyword>
<evidence type="ECO:0000313" key="9">
    <source>
        <dbReference type="Proteomes" id="UP001189429"/>
    </source>
</evidence>
<reference evidence="8" key="1">
    <citation type="submission" date="2023-10" db="EMBL/GenBank/DDBJ databases">
        <authorList>
            <person name="Chen Y."/>
            <person name="Shah S."/>
            <person name="Dougan E. K."/>
            <person name="Thang M."/>
            <person name="Chan C."/>
        </authorList>
    </citation>
    <scope>NUCLEOTIDE SEQUENCE [LARGE SCALE GENOMIC DNA]</scope>
</reference>
<keyword evidence="3" id="KW-0347">Helicase</keyword>
<evidence type="ECO:0000313" key="8">
    <source>
        <dbReference type="EMBL" id="CAK0803359.1"/>
    </source>
</evidence>
<dbReference type="Gene3D" id="3.40.50.300">
    <property type="entry name" value="P-loop containing nucleotide triphosphate hydrolases"/>
    <property type="match status" value="2"/>
</dbReference>
<dbReference type="InterPro" id="IPR001650">
    <property type="entry name" value="Helicase_C-like"/>
</dbReference>
<dbReference type="InterPro" id="IPR027417">
    <property type="entry name" value="P-loop_NTPase"/>
</dbReference>
<keyword evidence="9" id="KW-1185">Reference proteome</keyword>
<accession>A0ABN9QBT8</accession>
<dbReference type="Gene3D" id="2.30.42.10">
    <property type="match status" value="1"/>
</dbReference>
<feature type="non-terminal residue" evidence="8">
    <location>
        <position position="1"/>
    </location>
</feature>
<evidence type="ECO:0000256" key="4">
    <source>
        <dbReference type="ARBA" id="ARBA00022840"/>
    </source>
</evidence>
<gene>
    <name evidence="8" type="ORF">PCOR1329_LOCUS10551</name>
</gene>
<dbReference type="PANTHER" id="PTHR18934:SF99">
    <property type="entry name" value="ATP-DEPENDENT RNA HELICASE DHX37-RELATED"/>
    <property type="match status" value="1"/>
</dbReference>
<feature type="domain" description="Helicase C-terminal" evidence="7">
    <location>
        <begin position="504"/>
        <end position="687"/>
    </location>
</feature>
<feature type="region of interest" description="Disordered" evidence="5">
    <location>
        <begin position="45"/>
        <end position="94"/>
    </location>
</feature>
<comment type="caution">
    <text evidence="8">The sequence shown here is derived from an EMBL/GenBank/DDBJ whole genome shotgun (WGS) entry which is preliminary data.</text>
</comment>
<proteinExistence type="predicted"/>
<evidence type="ECO:0000256" key="2">
    <source>
        <dbReference type="ARBA" id="ARBA00022801"/>
    </source>
</evidence>